<dbReference type="SUPFAM" id="SSF48452">
    <property type="entry name" value="TPR-like"/>
    <property type="match status" value="1"/>
</dbReference>
<dbReference type="AlphaFoldDB" id="A0A1G9KDQ5"/>
<feature type="transmembrane region" description="Helical" evidence="1">
    <location>
        <begin position="83"/>
        <end position="102"/>
    </location>
</feature>
<keyword evidence="3" id="KW-1185">Reference proteome</keyword>
<name>A0A1G9KDQ5_9SPHI</name>
<accession>A0A1G9KDQ5</accession>
<reference evidence="3" key="1">
    <citation type="submission" date="2016-10" db="EMBL/GenBank/DDBJ databases">
        <authorList>
            <person name="Varghese N."/>
            <person name="Submissions S."/>
        </authorList>
    </citation>
    <scope>NUCLEOTIDE SEQUENCE [LARGE SCALE GENOMIC DNA]</scope>
    <source>
        <strain evidence="3">DSM 19110</strain>
    </source>
</reference>
<organism evidence="2 3">
    <name type="scientific">Pedobacter steynii</name>
    <dbReference type="NCBI Taxonomy" id="430522"/>
    <lineage>
        <taxon>Bacteria</taxon>
        <taxon>Pseudomonadati</taxon>
        <taxon>Bacteroidota</taxon>
        <taxon>Sphingobacteriia</taxon>
        <taxon>Sphingobacteriales</taxon>
        <taxon>Sphingobacteriaceae</taxon>
        <taxon>Pedobacter</taxon>
    </lineage>
</organism>
<keyword evidence="1" id="KW-0812">Transmembrane</keyword>
<dbReference type="InterPro" id="IPR011990">
    <property type="entry name" value="TPR-like_helical_dom_sf"/>
</dbReference>
<dbReference type="RefSeq" id="WP_074604565.1">
    <property type="nucleotide sequence ID" value="NZ_FNGY01000001.1"/>
</dbReference>
<evidence type="ECO:0008006" key="4">
    <source>
        <dbReference type="Google" id="ProtNLM"/>
    </source>
</evidence>
<proteinExistence type="predicted"/>
<dbReference type="OrthoDB" id="663481at2"/>
<dbReference type="Proteomes" id="UP000183200">
    <property type="component" value="Unassembled WGS sequence"/>
</dbReference>
<dbReference type="Gene3D" id="1.25.40.10">
    <property type="entry name" value="Tetratricopeptide repeat domain"/>
    <property type="match status" value="1"/>
</dbReference>
<gene>
    <name evidence="2" type="ORF">SAMN05421820_101547</name>
</gene>
<evidence type="ECO:0000313" key="3">
    <source>
        <dbReference type="Proteomes" id="UP000183200"/>
    </source>
</evidence>
<protein>
    <recommendedName>
        <fullName evidence="4">Tetratricopeptide repeat-containing protein</fullName>
    </recommendedName>
</protein>
<sequence length="246" mass="27656">MNNSLHIIEAYFEGLLPIEERGAFEERCVNDVDFAAEVAGYISMRDTIRQHLEAEKRAEFALLYAELAPVRNSTKVGIRIRKLSIYLAAACIMLVFGWFLLWKTAHETQLSEDYIAANFSTLGLNMGGAETTDQLQKGIAAFNAKKYEEAAQIFSAMTGPGRTEPEAVKNLGITYLVSHKYEDAIVQFDRLADYDLYSNPGLFYKALVLMKRSAGNDKEIAKKLLKEVVDRNLAGSKEAEIWLQKL</sequence>
<evidence type="ECO:0000313" key="2">
    <source>
        <dbReference type="EMBL" id="SDL47739.1"/>
    </source>
</evidence>
<evidence type="ECO:0000256" key="1">
    <source>
        <dbReference type="SAM" id="Phobius"/>
    </source>
</evidence>
<keyword evidence="1" id="KW-1133">Transmembrane helix</keyword>
<keyword evidence="1" id="KW-0472">Membrane</keyword>
<dbReference type="EMBL" id="FNGY01000001">
    <property type="protein sequence ID" value="SDL47739.1"/>
    <property type="molecule type" value="Genomic_DNA"/>
</dbReference>